<reference evidence="1" key="1">
    <citation type="submission" date="2020-09" db="EMBL/GenBank/DDBJ databases">
        <title>Genome-Enabled Discovery of Anthraquinone Biosynthesis in Senna tora.</title>
        <authorList>
            <person name="Kang S.-H."/>
            <person name="Pandey R.P."/>
            <person name="Lee C.-M."/>
            <person name="Sim J.-S."/>
            <person name="Jeong J.-T."/>
            <person name="Choi B.-S."/>
            <person name="Jung M."/>
            <person name="Ginzburg D."/>
            <person name="Zhao K."/>
            <person name="Won S.Y."/>
            <person name="Oh T.-J."/>
            <person name="Yu Y."/>
            <person name="Kim N.-H."/>
            <person name="Lee O.R."/>
            <person name="Lee T.-H."/>
            <person name="Bashyal P."/>
            <person name="Kim T.-S."/>
            <person name="Lee W.-H."/>
            <person name="Kawkins C."/>
            <person name="Kim C.-K."/>
            <person name="Kim J.S."/>
            <person name="Ahn B.O."/>
            <person name="Rhee S.Y."/>
            <person name="Sohng J.K."/>
        </authorList>
    </citation>
    <scope>NUCLEOTIDE SEQUENCE</scope>
    <source>
        <tissue evidence="1">Leaf</tissue>
    </source>
</reference>
<protein>
    <submittedName>
        <fullName evidence="1">Uncharacterized protein</fullName>
    </submittedName>
</protein>
<dbReference type="Proteomes" id="UP000634136">
    <property type="component" value="Unassembled WGS sequence"/>
</dbReference>
<gene>
    <name evidence="1" type="ORF">G2W53_001826</name>
</gene>
<keyword evidence="2" id="KW-1185">Reference proteome</keyword>
<accession>A0A835CKM9</accession>
<name>A0A835CKM9_9FABA</name>
<comment type="caution">
    <text evidence="1">The sequence shown here is derived from an EMBL/GenBank/DDBJ whole genome shotgun (WGS) entry which is preliminary data.</text>
</comment>
<dbReference type="AlphaFoldDB" id="A0A835CKM9"/>
<evidence type="ECO:0000313" key="1">
    <source>
        <dbReference type="EMBL" id="KAF7844921.1"/>
    </source>
</evidence>
<organism evidence="1 2">
    <name type="scientific">Senna tora</name>
    <dbReference type="NCBI Taxonomy" id="362788"/>
    <lineage>
        <taxon>Eukaryota</taxon>
        <taxon>Viridiplantae</taxon>
        <taxon>Streptophyta</taxon>
        <taxon>Embryophyta</taxon>
        <taxon>Tracheophyta</taxon>
        <taxon>Spermatophyta</taxon>
        <taxon>Magnoliopsida</taxon>
        <taxon>eudicotyledons</taxon>
        <taxon>Gunneridae</taxon>
        <taxon>Pentapetalae</taxon>
        <taxon>rosids</taxon>
        <taxon>fabids</taxon>
        <taxon>Fabales</taxon>
        <taxon>Fabaceae</taxon>
        <taxon>Caesalpinioideae</taxon>
        <taxon>Cassia clade</taxon>
        <taxon>Senna</taxon>
    </lineage>
</organism>
<evidence type="ECO:0000313" key="2">
    <source>
        <dbReference type="Proteomes" id="UP000634136"/>
    </source>
</evidence>
<proteinExistence type="predicted"/>
<sequence>MQNVGILFGKAQSVDIDLCNAVIWAFVKVTRYKRKWSFSAYCSYQWMELLSIEDPSPTVDVATVVFDGGHSAYLFDGGWIDGGGASASMLLSVLCFASMV</sequence>
<dbReference type="EMBL" id="JAAIUW010000001">
    <property type="protein sequence ID" value="KAF7844921.1"/>
    <property type="molecule type" value="Genomic_DNA"/>
</dbReference>